<evidence type="ECO:0000256" key="3">
    <source>
        <dbReference type="ARBA" id="ARBA00022969"/>
    </source>
</evidence>
<comment type="caution">
    <text evidence="4">The sequence shown here is derived from an EMBL/GenBank/DDBJ whole genome shotgun (WGS) entry which is preliminary data.</text>
</comment>
<evidence type="ECO:0000256" key="1">
    <source>
        <dbReference type="ARBA" id="ARBA00004288"/>
    </source>
</evidence>
<protein>
    <submittedName>
        <fullName evidence="4">H-type small acid-soluble spore protein</fullName>
    </submittedName>
</protein>
<reference evidence="5" key="1">
    <citation type="journal article" date="2019" name="Int. J. Syst. Evol. Microbiol.">
        <title>The Global Catalogue of Microorganisms (GCM) 10K type strain sequencing project: providing services to taxonomists for standard genome sequencing and annotation.</title>
        <authorList>
            <consortium name="The Broad Institute Genomics Platform"/>
            <consortium name="The Broad Institute Genome Sequencing Center for Infectious Disease"/>
            <person name="Wu L."/>
            <person name="Ma J."/>
        </authorList>
    </citation>
    <scope>NUCLEOTIDE SEQUENCE [LARGE SCALE GENOMIC DNA]</scope>
    <source>
        <strain evidence="5">CGMCC 1.12286</strain>
    </source>
</reference>
<name>A0ABW4JKE8_9BACL</name>
<organism evidence="4 5">
    <name type="scientific">Alicyclobacillus fodiniaquatilis</name>
    <dbReference type="NCBI Taxonomy" id="1661150"/>
    <lineage>
        <taxon>Bacteria</taxon>
        <taxon>Bacillati</taxon>
        <taxon>Bacillota</taxon>
        <taxon>Bacilli</taxon>
        <taxon>Bacillales</taxon>
        <taxon>Alicyclobacillaceae</taxon>
        <taxon>Alicyclobacillus</taxon>
    </lineage>
</organism>
<keyword evidence="5" id="KW-1185">Reference proteome</keyword>
<dbReference type="NCBIfam" id="TIGR02861">
    <property type="entry name" value="SASP_H"/>
    <property type="match status" value="1"/>
</dbReference>
<gene>
    <name evidence="4" type="ORF">ACFSB2_13445</name>
</gene>
<dbReference type="Proteomes" id="UP001597079">
    <property type="component" value="Unassembled WGS sequence"/>
</dbReference>
<evidence type="ECO:0000313" key="4">
    <source>
        <dbReference type="EMBL" id="MFD1675700.1"/>
    </source>
</evidence>
<sequence>MDIERAKEIVNSPDYITVTYNGTPVHIDQIFESAPYAEVRYENGSITNALVRELKEERCCSEW</sequence>
<comment type="similarity">
    <text evidence="2">Belongs to the SspH family.</text>
</comment>
<accession>A0ABW4JKE8</accession>
<dbReference type="EMBL" id="JBHUCX010000035">
    <property type="protein sequence ID" value="MFD1675700.1"/>
    <property type="molecule type" value="Genomic_DNA"/>
</dbReference>
<evidence type="ECO:0000256" key="2">
    <source>
        <dbReference type="ARBA" id="ARBA00006573"/>
    </source>
</evidence>
<dbReference type="Pfam" id="PF08141">
    <property type="entry name" value="SspH"/>
    <property type="match status" value="1"/>
</dbReference>
<dbReference type="InterPro" id="IPR012610">
    <property type="entry name" value="SASP_SspH"/>
</dbReference>
<evidence type="ECO:0000313" key="5">
    <source>
        <dbReference type="Proteomes" id="UP001597079"/>
    </source>
</evidence>
<comment type="subcellular location">
    <subcellularLocation>
        <location evidence="1">Spore core</location>
    </subcellularLocation>
</comment>
<dbReference type="RefSeq" id="WP_377943586.1">
    <property type="nucleotide sequence ID" value="NZ_JBHUCX010000035.1"/>
</dbReference>
<keyword evidence="3" id="KW-0749">Sporulation</keyword>
<proteinExistence type="inferred from homology"/>